<dbReference type="Proteomes" id="UP001165960">
    <property type="component" value="Unassembled WGS sequence"/>
</dbReference>
<keyword evidence="2" id="KW-1185">Reference proteome</keyword>
<protein>
    <submittedName>
        <fullName evidence="1">Uncharacterized protein</fullName>
    </submittedName>
</protein>
<reference evidence="1" key="1">
    <citation type="submission" date="2022-04" db="EMBL/GenBank/DDBJ databases">
        <title>Genome of the entomopathogenic fungus Entomophthora muscae.</title>
        <authorList>
            <person name="Elya C."/>
            <person name="Lovett B.R."/>
            <person name="Lee E."/>
            <person name="Macias A.M."/>
            <person name="Hajek A.E."/>
            <person name="De Bivort B.L."/>
            <person name="Kasson M.T."/>
            <person name="De Fine Licht H.H."/>
            <person name="Stajich J.E."/>
        </authorList>
    </citation>
    <scope>NUCLEOTIDE SEQUENCE</scope>
    <source>
        <strain evidence="1">Berkeley</strain>
    </source>
</reference>
<evidence type="ECO:0000313" key="2">
    <source>
        <dbReference type="Proteomes" id="UP001165960"/>
    </source>
</evidence>
<sequence>MMDPITFLGQPNATSSLGTKPTTLYAEPKPGQHEGAQFMYEKNTDKIVATATVFLNSPTLREKASNRLCSHPTRMLLLLAQRHPTGLRHPQPNIWPVLPLLRSLHLQHTLRLICL</sequence>
<organism evidence="1 2">
    <name type="scientific">Entomophthora muscae</name>
    <dbReference type="NCBI Taxonomy" id="34485"/>
    <lineage>
        <taxon>Eukaryota</taxon>
        <taxon>Fungi</taxon>
        <taxon>Fungi incertae sedis</taxon>
        <taxon>Zoopagomycota</taxon>
        <taxon>Entomophthoromycotina</taxon>
        <taxon>Entomophthoromycetes</taxon>
        <taxon>Entomophthorales</taxon>
        <taxon>Entomophthoraceae</taxon>
        <taxon>Entomophthora</taxon>
    </lineage>
</organism>
<gene>
    <name evidence="1" type="ORF">DSO57_1033623</name>
</gene>
<dbReference type="EMBL" id="QTSX02003818">
    <property type="protein sequence ID" value="KAJ9067957.1"/>
    <property type="molecule type" value="Genomic_DNA"/>
</dbReference>
<evidence type="ECO:0000313" key="1">
    <source>
        <dbReference type="EMBL" id="KAJ9067957.1"/>
    </source>
</evidence>
<proteinExistence type="predicted"/>
<comment type="caution">
    <text evidence="1">The sequence shown here is derived from an EMBL/GenBank/DDBJ whole genome shotgun (WGS) entry which is preliminary data.</text>
</comment>
<accession>A0ACC2T039</accession>
<name>A0ACC2T039_9FUNG</name>